<dbReference type="Gene3D" id="2.60.120.40">
    <property type="match status" value="2"/>
</dbReference>
<evidence type="ECO:0000256" key="1">
    <source>
        <dbReference type="ARBA" id="ARBA00004613"/>
    </source>
</evidence>
<dbReference type="SUPFAM" id="SSF49842">
    <property type="entry name" value="TNF-like"/>
    <property type="match status" value="2"/>
</dbReference>
<evidence type="ECO:0000313" key="7">
    <source>
        <dbReference type="Proteomes" id="UP000694844"/>
    </source>
</evidence>
<dbReference type="InterPro" id="IPR050822">
    <property type="entry name" value="Cerebellin_Synaptic_Org"/>
</dbReference>
<dbReference type="KEGG" id="cvn:111103316"/>
<evidence type="ECO:0000256" key="5">
    <source>
        <dbReference type="SAM" id="SignalP"/>
    </source>
</evidence>
<accession>A0A8B8AM71</accession>
<gene>
    <name evidence="8" type="primary">LOC111103316</name>
</gene>
<dbReference type="RefSeq" id="XP_022292206.1">
    <property type="nucleotide sequence ID" value="XM_022436498.1"/>
</dbReference>
<name>A0A8B8AM71_CRAVI</name>
<dbReference type="Proteomes" id="UP000694844">
    <property type="component" value="Chromosome 7"/>
</dbReference>
<dbReference type="AlphaFoldDB" id="A0A8B8AM71"/>
<dbReference type="PANTHER" id="PTHR22923">
    <property type="entry name" value="CEREBELLIN-RELATED"/>
    <property type="match status" value="1"/>
</dbReference>
<comment type="subcellular location">
    <subcellularLocation>
        <location evidence="1">Secreted</location>
    </subcellularLocation>
</comment>
<dbReference type="PRINTS" id="PR00007">
    <property type="entry name" value="COMPLEMNTC1Q"/>
</dbReference>
<dbReference type="GO" id="GO:0005576">
    <property type="term" value="C:extracellular region"/>
    <property type="evidence" value="ECO:0007669"/>
    <property type="project" value="UniProtKB-SubCell"/>
</dbReference>
<evidence type="ECO:0000256" key="2">
    <source>
        <dbReference type="ARBA" id="ARBA00022525"/>
    </source>
</evidence>
<keyword evidence="2" id="KW-0964">Secreted</keyword>
<organism evidence="7 8">
    <name type="scientific">Crassostrea virginica</name>
    <name type="common">Eastern oyster</name>
    <dbReference type="NCBI Taxonomy" id="6565"/>
    <lineage>
        <taxon>Eukaryota</taxon>
        <taxon>Metazoa</taxon>
        <taxon>Spiralia</taxon>
        <taxon>Lophotrochozoa</taxon>
        <taxon>Mollusca</taxon>
        <taxon>Bivalvia</taxon>
        <taxon>Autobranchia</taxon>
        <taxon>Pteriomorphia</taxon>
        <taxon>Ostreida</taxon>
        <taxon>Ostreoidea</taxon>
        <taxon>Ostreidae</taxon>
        <taxon>Crassostrea</taxon>
    </lineage>
</organism>
<keyword evidence="7" id="KW-1185">Reference proteome</keyword>
<dbReference type="GeneID" id="111103316"/>
<dbReference type="OrthoDB" id="6153102at2759"/>
<protein>
    <submittedName>
        <fullName evidence="8">Uncharacterized protein LOC111103316 isoform X1</fullName>
    </submittedName>
</protein>
<dbReference type="InterPro" id="IPR001073">
    <property type="entry name" value="C1q_dom"/>
</dbReference>
<feature type="domain" description="C1q" evidence="6">
    <location>
        <begin position="377"/>
        <end position="512"/>
    </location>
</feature>
<dbReference type="SMART" id="SM00110">
    <property type="entry name" value="C1Q"/>
    <property type="match status" value="1"/>
</dbReference>
<evidence type="ECO:0000259" key="6">
    <source>
        <dbReference type="PROSITE" id="PS50871"/>
    </source>
</evidence>
<keyword evidence="3 5" id="KW-0732">Signal</keyword>
<sequence length="512" mass="58023">MLIFLSLLMSTFARAPAFSSLLTDAENKTSTMLEGKHAWNDVDFLRQMINQETVIRLSLVKNVQALVSDVNLMKKSLTTSEMTISALQQTIETLNVRVDSLEEENKRFKESSVDYQERIHDLETTLETVNKSVNSLNENLDTAQKQNDEKRQNILNKTNRVIEDIKVEVRYLSVTLFDFKDHTATKDEMNSQNFIDIERHFNTSYEELQAENLETKRKFNEIKAHIHNVKAVQTEYQKTITENLTTTILEVETQTRKSEYERLKLSSAVSSLEAFRMNMTQSNCNKKLNVAFSAGIPSSDYEWVGSTLVFPDVIYSLGRGYDSNTGVFTAPTEENLTTTIADVDTQIRKSEYERLKLSAAVSSLEAFRLNMTKSSCDKNINTAFSAGISTNDDNWTGSTLVFPDVIYSEGKGYDSNTGVFTAPTEGTYLFYISIQSAFQKYSHFDVVFNGSTKVQSLAWYDSGSTIRIHQTGTNLVILYLTVGDRVWVKRAGGVGYYSNDKHVCTFSGIRLY</sequence>
<dbReference type="InterPro" id="IPR008983">
    <property type="entry name" value="Tumour_necrosis_fac-like_dom"/>
</dbReference>
<proteinExistence type="predicted"/>
<feature type="signal peptide" evidence="5">
    <location>
        <begin position="1"/>
        <end position="17"/>
    </location>
</feature>
<dbReference type="PANTHER" id="PTHR22923:SF116">
    <property type="entry name" value="C1Q DOMAIN-CONTAINING PROTEIN"/>
    <property type="match status" value="1"/>
</dbReference>
<keyword evidence="4" id="KW-0175">Coiled coil</keyword>
<dbReference type="PROSITE" id="PS50871">
    <property type="entry name" value="C1Q"/>
    <property type="match status" value="1"/>
</dbReference>
<dbReference type="Gene3D" id="1.20.5.340">
    <property type="match status" value="1"/>
</dbReference>
<reference evidence="8" key="1">
    <citation type="submission" date="2025-08" db="UniProtKB">
        <authorList>
            <consortium name="RefSeq"/>
        </authorList>
    </citation>
    <scope>IDENTIFICATION</scope>
    <source>
        <tissue evidence="8">Whole sample</tissue>
    </source>
</reference>
<evidence type="ECO:0000256" key="4">
    <source>
        <dbReference type="SAM" id="Coils"/>
    </source>
</evidence>
<dbReference type="Pfam" id="PF00386">
    <property type="entry name" value="C1q"/>
    <property type="match status" value="1"/>
</dbReference>
<evidence type="ECO:0000313" key="8">
    <source>
        <dbReference type="RefSeq" id="XP_022292206.1"/>
    </source>
</evidence>
<feature type="coiled-coil region" evidence="4">
    <location>
        <begin position="84"/>
        <end position="160"/>
    </location>
</feature>
<feature type="chain" id="PRO_5034560813" evidence="5">
    <location>
        <begin position="18"/>
        <end position="512"/>
    </location>
</feature>
<evidence type="ECO:0000256" key="3">
    <source>
        <dbReference type="ARBA" id="ARBA00022729"/>
    </source>
</evidence>